<keyword evidence="8" id="KW-1185">Reference proteome</keyword>
<evidence type="ECO:0000256" key="1">
    <source>
        <dbReference type="ARBA" id="ARBA00004651"/>
    </source>
</evidence>
<feature type="transmembrane region" description="Helical" evidence="5">
    <location>
        <begin position="397"/>
        <end position="417"/>
    </location>
</feature>
<comment type="subcellular location">
    <subcellularLocation>
        <location evidence="1">Cell membrane</location>
        <topology evidence="1">Multi-pass membrane protein</topology>
    </subcellularLocation>
</comment>
<dbReference type="PANTHER" id="PTHR23508:SF10">
    <property type="entry name" value="CARBOXYLIC ACID TRANSPORTER PROTEIN HOMOLOG"/>
    <property type="match status" value="1"/>
</dbReference>
<protein>
    <submittedName>
        <fullName evidence="7">MFS family permease</fullName>
    </submittedName>
</protein>
<dbReference type="Gene3D" id="1.20.1250.20">
    <property type="entry name" value="MFS general substrate transporter like domains"/>
    <property type="match status" value="1"/>
</dbReference>
<name>A0A839DWT2_9PSEU</name>
<dbReference type="GO" id="GO:0005886">
    <property type="term" value="C:plasma membrane"/>
    <property type="evidence" value="ECO:0007669"/>
    <property type="project" value="UniProtKB-SubCell"/>
</dbReference>
<feature type="transmembrane region" description="Helical" evidence="5">
    <location>
        <begin position="120"/>
        <end position="141"/>
    </location>
</feature>
<dbReference type="PROSITE" id="PS50850">
    <property type="entry name" value="MFS"/>
    <property type="match status" value="1"/>
</dbReference>
<keyword evidence="4 5" id="KW-0472">Membrane</keyword>
<evidence type="ECO:0000256" key="5">
    <source>
        <dbReference type="SAM" id="Phobius"/>
    </source>
</evidence>
<proteinExistence type="predicted"/>
<dbReference type="InterPro" id="IPR020846">
    <property type="entry name" value="MFS_dom"/>
</dbReference>
<feature type="transmembrane region" description="Helical" evidence="5">
    <location>
        <begin position="296"/>
        <end position="316"/>
    </location>
</feature>
<dbReference type="Pfam" id="PF00083">
    <property type="entry name" value="Sugar_tr"/>
    <property type="match status" value="1"/>
</dbReference>
<evidence type="ECO:0000256" key="2">
    <source>
        <dbReference type="ARBA" id="ARBA00022692"/>
    </source>
</evidence>
<feature type="transmembrane region" description="Helical" evidence="5">
    <location>
        <begin position="28"/>
        <end position="49"/>
    </location>
</feature>
<organism evidence="7 8">
    <name type="scientific">Halosaccharopolyspora lacisalsi</name>
    <dbReference type="NCBI Taxonomy" id="1000566"/>
    <lineage>
        <taxon>Bacteria</taxon>
        <taxon>Bacillati</taxon>
        <taxon>Actinomycetota</taxon>
        <taxon>Actinomycetes</taxon>
        <taxon>Pseudonocardiales</taxon>
        <taxon>Pseudonocardiaceae</taxon>
        <taxon>Halosaccharopolyspora</taxon>
    </lineage>
</organism>
<feature type="transmembrane region" description="Helical" evidence="5">
    <location>
        <begin position="263"/>
        <end position="284"/>
    </location>
</feature>
<gene>
    <name evidence="7" type="ORF">FHX42_001236</name>
</gene>
<dbReference type="PANTHER" id="PTHR23508">
    <property type="entry name" value="CARBOXYLIC ACID TRANSPORTER PROTEIN HOMOLOG"/>
    <property type="match status" value="1"/>
</dbReference>
<feature type="domain" description="Major facilitator superfamily (MFS) profile" evidence="6">
    <location>
        <begin position="29"/>
        <end position="445"/>
    </location>
</feature>
<feature type="transmembrane region" description="Helical" evidence="5">
    <location>
        <begin position="352"/>
        <end position="370"/>
    </location>
</feature>
<reference evidence="7 8" key="1">
    <citation type="submission" date="2020-07" db="EMBL/GenBank/DDBJ databases">
        <title>Sequencing the genomes of 1000 actinobacteria strains.</title>
        <authorList>
            <person name="Klenk H.-P."/>
        </authorList>
    </citation>
    <scope>NUCLEOTIDE SEQUENCE [LARGE SCALE GENOMIC DNA]</scope>
    <source>
        <strain evidence="7 8">DSM 45975</strain>
    </source>
</reference>
<sequence length="470" mass="50170">MDKVVLRTKRDVITFVNDHPTGSSRGKIIALIALGSIFIDAYDFTSLAIGLDSMKAELNPTPFQVGTTTSAMAVGALLGAIFGGYLVDKLGRYKLLILDLVLFVVAAIGAALSPSIEMLIFWRFLLGLGVGLDMPAALSLVAEFTRNRDKGKFVNLWQPMWYAATITSAALVLPLVFLGMEEHMWRWAVGFGAVPALVILVLRFLFADESPMWAAHNLGMGEAVKILRKNFPSTEFVIEDGEVESETDTRISRIFERGYRLRSLVVAVVSGFQAAQYFAVGFYLPVIVGLIFGQDVVAIVIGTILLNVFGLLGGGIQPFLTHRFGGRVLTLIGSAICVLALIAVGMVEVESAPYLAAILMGAFIFGHSFGPGSQGKTMATLSYPTDLRGTGTGWAEACSRVGSIAGFYVFPLVVAAVGLSQTMIFLAAVPLIIFVTVLVARWDPKDVDIEAGSVGPAAGSASPALAPRQP</sequence>
<feature type="transmembrane region" description="Helical" evidence="5">
    <location>
        <begin position="328"/>
        <end position="346"/>
    </location>
</feature>
<dbReference type="PROSITE" id="PS00217">
    <property type="entry name" value="SUGAR_TRANSPORT_2"/>
    <property type="match status" value="1"/>
</dbReference>
<dbReference type="CDD" id="cd17316">
    <property type="entry name" value="MFS_SV2_like"/>
    <property type="match status" value="1"/>
</dbReference>
<evidence type="ECO:0000313" key="7">
    <source>
        <dbReference type="EMBL" id="MBA8823907.1"/>
    </source>
</evidence>
<feature type="transmembrane region" description="Helical" evidence="5">
    <location>
        <begin position="95"/>
        <end position="114"/>
    </location>
</feature>
<dbReference type="GO" id="GO:0046943">
    <property type="term" value="F:carboxylic acid transmembrane transporter activity"/>
    <property type="evidence" value="ECO:0007669"/>
    <property type="project" value="TreeGrafter"/>
</dbReference>
<feature type="transmembrane region" description="Helical" evidence="5">
    <location>
        <begin position="69"/>
        <end position="88"/>
    </location>
</feature>
<dbReference type="SUPFAM" id="SSF103473">
    <property type="entry name" value="MFS general substrate transporter"/>
    <property type="match status" value="1"/>
</dbReference>
<evidence type="ECO:0000313" key="8">
    <source>
        <dbReference type="Proteomes" id="UP000569329"/>
    </source>
</evidence>
<dbReference type="Proteomes" id="UP000569329">
    <property type="component" value="Unassembled WGS sequence"/>
</dbReference>
<dbReference type="AlphaFoldDB" id="A0A839DWT2"/>
<accession>A0A839DWT2</accession>
<evidence type="ECO:0000256" key="3">
    <source>
        <dbReference type="ARBA" id="ARBA00022989"/>
    </source>
</evidence>
<feature type="transmembrane region" description="Helical" evidence="5">
    <location>
        <begin position="161"/>
        <end position="179"/>
    </location>
</feature>
<comment type="caution">
    <text evidence="7">The sequence shown here is derived from an EMBL/GenBank/DDBJ whole genome shotgun (WGS) entry which is preliminary data.</text>
</comment>
<keyword evidence="2 5" id="KW-0812">Transmembrane</keyword>
<feature type="transmembrane region" description="Helical" evidence="5">
    <location>
        <begin position="423"/>
        <end position="440"/>
    </location>
</feature>
<dbReference type="InterPro" id="IPR005828">
    <property type="entry name" value="MFS_sugar_transport-like"/>
</dbReference>
<evidence type="ECO:0000256" key="4">
    <source>
        <dbReference type="ARBA" id="ARBA00023136"/>
    </source>
</evidence>
<keyword evidence="3 5" id="KW-1133">Transmembrane helix</keyword>
<dbReference type="InterPro" id="IPR005829">
    <property type="entry name" value="Sugar_transporter_CS"/>
</dbReference>
<dbReference type="InterPro" id="IPR036259">
    <property type="entry name" value="MFS_trans_sf"/>
</dbReference>
<feature type="transmembrane region" description="Helical" evidence="5">
    <location>
        <begin position="185"/>
        <end position="206"/>
    </location>
</feature>
<dbReference type="RefSeq" id="WP_182543116.1">
    <property type="nucleotide sequence ID" value="NZ_JACGWZ010000001.1"/>
</dbReference>
<evidence type="ECO:0000259" key="6">
    <source>
        <dbReference type="PROSITE" id="PS50850"/>
    </source>
</evidence>
<dbReference type="EMBL" id="JACGWZ010000001">
    <property type="protein sequence ID" value="MBA8823907.1"/>
    <property type="molecule type" value="Genomic_DNA"/>
</dbReference>